<feature type="DNA-binding region" description="H-T-H motif" evidence="4">
    <location>
        <begin position="34"/>
        <end position="53"/>
    </location>
</feature>
<accession>E3IVV3</accession>
<evidence type="ECO:0000313" key="7">
    <source>
        <dbReference type="Proteomes" id="UP000002484"/>
    </source>
</evidence>
<organism evidence="6 7">
    <name type="scientific">Pseudofrankia inefficax (strain DSM 45817 / CECT 9037 / DDB 130130 / EuI1c)</name>
    <name type="common">Frankia inefficax</name>
    <dbReference type="NCBI Taxonomy" id="298654"/>
    <lineage>
        <taxon>Bacteria</taxon>
        <taxon>Bacillati</taxon>
        <taxon>Actinomycetota</taxon>
        <taxon>Actinomycetes</taxon>
        <taxon>Frankiales</taxon>
        <taxon>Frankiaceae</taxon>
        <taxon>Pseudofrankia</taxon>
    </lineage>
</organism>
<gene>
    <name evidence="6" type="ordered locus">FraEuI1c_5771</name>
</gene>
<dbReference type="SUPFAM" id="SSF46689">
    <property type="entry name" value="Homeodomain-like"/>
    <property type="match status" value="1"/>
</dbReference>
<protein>
    <submittedName>
        <fullName evidence="6">Regulatory protein TetR</fullName>
    </submittedName>
</protein>
<dbReference type="Gene3D" id="1.10.10.60">
    <property type="entry name" value="Homeodomain-like"/>
    <property type="match status" value="1"/>
</dbReference>
<keyword evidence="1" id="KW-0805">Transcription regulation</keyword>
<dbReference type="HOGENOM" id="CLU_069356_4_1_11"/>
<dbReference type="Proteomes" id="UP000002484">
    <property type="component" value="Chromosome"/>
</dbReference>
<dbReference type="PANTHER" id="PTHR47506">
    <property type="entry name" value="TRANSCRIPTIONAL REGULATORY PROTEIN"/>
    <property type="match status" value="1"/>
</dbReference>
<dbReference type="RefSeq" id="WP_013426873.1">
    <property type="nucleotide sequence ID" value="NC_014666.1"/>
</dbReference>
<evidence type="ECO:0000256" key="3">
    <source>
        <dbReference type="ARBA" id="ARBA00023163"/>
    </source>
</evidence>
<dbReference type="PANTHER" id="PTHR47506:SF6">
    <property type="entry name" value="HTH-TYPE TRANSCRIPTIONAL REPRESSOR NEMR"/>
    <property type="match status" value="1"/>
</dbReference>
<keyword evidence="2 4" id="KW-0238">DNA-binding</keyword>
<keyword evidence="3" id="KW-0804">Transcription</keyword>
<dbReference type="PROSITE" id="PS50977">
    <property type="entry name" value="HTH_TETR_2"/>
    <property type="match status" value="1"/>
</dbReference>
<dbReference type="Pfam" id="PF00440">
    <property type="entry name" value="TetR_N"/>
    <property type="match status" value="1"/>
</dbReference>
<evidence type="ECO:0000259" key="5">
    <source>
        <dbReference type="PROSITE" id="PS50977"/>
    </source>
</evidence>
<proteinExistence type="predicted"/>
<sequence>MTGRRSAADALETRAAILRRAADVASVEGLDGVTIGRLAADLQMSKSGVIGHFGTKEQLQLAALDYAAERFRVRVWEPVHHLRPGLERLLGVCASWTAHAAAPEFVGGCFIAATSYEWDGRPGSVHDALAAVTDRWRRTLAGEIKRAIAAGDLAADLNPDALVFSLESLAAGINPARQLHGDTEADTWALRAMHTLLGVPAPTVAATAS</sequence>
<reference evidence="6 7" key="1">
    <citation type="submission" date="2010-10" db="EMBL/GenBank/DDBJ databases">
        <title>Complete sequence of Frankia sp. EuI1c.</title>
        <authorList>
            <consortium name="US DOE Joint Genome Institute"/>
            <person name="Lucas S."/>
            <person name="Copeland A."/>
            <person name="Lapidus A."/>
            <person name="Cheng J.-F."/>
            <person name="Bruce D."/>
            <person name="Goodwin L."/>
            <person name="Pitluck S."/>
            <person name="Chertkov O."/>
            <person name="Detter J.C."/>
            <person name="Han C."/>
            <person name="Tapia R."/>
            <person name="Land M."/>
            <person name="Hauser L."/>
            <person name="Jeffries C."/>
            <person name="Kyrpides N."/>
            <person name="Ivanova N."/>
            <person name="Mikhailova N."/>
            <person name="Beauchemin N."/>
            <person name="Sen A."/>
            <person name="Sur S.A."/>
            <person name="Gtari M."/>
            <person name="Wall L."/>
            <person name="Tisa L."/>
            <person name="Woyke T."/>
        </authorList>
    </citation>
    <scope>NUCLEOTIDE SEQUENCE [LARGE SCALE GENOMIC DNA]</scope>
    <source>
        <strain evidence="7">DSM 45817 / CECT 9037 / EuI1c</strain>
    </source>
</reference>
<evidence type="ECO:0000313" key="6">
    <source>
        <dbReference type="EMBL" id="ADP83755.1"/>
    </source>
</evidence>
<name>E3IVV3_PSEI1</name>
<dbReference type="InParanoid" id="E3IVV3"/>
<dbReference type="EMBL" id="CP002299">
    <property type="protein sequence ID" value="ADP83755.1"/>
    <property type="molecule type" value="Genomic_DNA"/>
</dbReference>
<evidence type="ECO:0000256" key="2">
    <source>
        <dbReference type="ARBA" id="ARBA00023125"/>
    </source>
</evidence>
<dbReference type="SUPFAM" id="SSF48498">
    <property type="entry name" value="Tetracyclin repressor-like, C-terminal domain"/>
    <property type="match status" value="1"/>
</dbReference>
<dbReference type="STRING" id="298654.FraEuI1c_5771"/>
<dbReference type="Pfam" id="PF16925">
    <property type="entry name" value="TetR_C_13"/>
    <property type="match status" value="1"/>
</dbReference>
<feature type="domain" description="HTH tetR-type" evidence="5">
    <location>
        <begin position="11"/>
        <end position="71"/>
    </location>
</feature>
<dbReference type="InterPro" id="IPR011075">
    <property type="entry name" value="TetR_C"/>
</dbReference>
<dbReference type="KEGG" id="fri:FraEuI1c_5771"/>
<dbReference type="GO" id="GO:0003677">
    <property type="term" value="F:DNA binding"/>
    <property type="evidence" value="ECO:0007669"/>
    <property type="project" value="UniProtKB-UniRule"/>
</dbReference>
<dbReference type="Gene3D" id="1.10.357.10">
    <property type="entry name" value="Tetracycline Repressor, domain 2"/>
    <property type="match status" value="1"/>
</dbReference>
<dbReference type="InterPro" id="IPR001647">
    <property type="entry name" value="HTH_TetR"/>
</dbReference>
<keyword evidence="7" id="KW-1185">Reference proteome</keyword>
<dbReference type="OrthoDB" id="326421at2"/>
<dbReference type="AlphaFoldDB" id="E3IVV3"/>
<dbReference type="eggNOG" id="COG1309">
    <property type="taxonomic scope" value="Bacteria"/>
</dbReference>
<evidence type="ECO:0000256" key="1">
    <source>
        <dbReference type="ARBA" id="ARBA00023015"/>
    </source>
</evidence>
<dbReference type="InterPro" id="IPR009057">
    <property type="entry name" value="Homeodomain-like_sf"/>
</dbReference>
<evidence type="ECO:0000256" key="4">
    <source>
        <dbReference type="PROSITE-ProRule" id="PRU00335"/>
    </source>
</evidence>
<dbReference type="InterPro" id="IPR036271">
    <property type="entry name" value="Tet_transcr_reg_TetR-rel_C_sf"/>
</dbReference>